<dbReference type="Pfam" id="PF13503">
    <property type="entry name" value="DUF4123"/>
    <property type="match status" value="1"/>
</dbReference>
<gene>
    <name evidence="2" type="ORF">GCM10017655_33420</name>
</gene>
<dbReference type="Proteomes" id="UP001143328">
    <property type="component" value="Unassembled WGS sequence"/>
</dbReference>
<evidence type="ECO:0000259" key="1">
    <source>
        <dbReference type="Pfam" id="PF13503"/>
    </source>
</evidence>
<evidence type="ECO:0000313" key="3">
    <source>
        <dbReference type="Proteomes" id="UP001143328"/>
    </source>
</evidence>
<protein>
    <recommendedName>
        <fullName evidence="1">DUF4123 domain-containing protein</fullName>
    </recommendedName>
</protein>
<reference evidence="2" key="1">
    <citation type="journal article" date="2014" name="Int. J. Syst. Evol. Microbiol.">
        <title>Complete genome sequence of Corynebacterium casei LMG S-19264T (=DSM 44701T), isolated from a smear-ripened cheese.</title>
        <authorList>
            <consortium name="US DOE Joint Genome Institute (JGI-PGF)"/>
            <person name="Walter F."/>
            <person name="Albersmeier A."/>
            <person name="Kalinowski J."/>
            <person name="Ruckert C."/>
        </authorList>
    </citation>
    <scope>NUCLEOTIDE SEQUENCE</scope>
    <source>
        <strain evidence="2">VKM B-2935</strain>
    </source>
</reference>
<accession>A0A9W6NG10</accession>
<keyword evidence="3" id="KW-1185">Reference proteome</keyword>
<reference evidence="2" key="2">
    <citation type="submission" date="2023-01" db="EMBL/GenBank/DDBJ databases">
        <authorList>
            <person name="Sun Q."/>
            <person name="Evtushenko L."/>
        </authorList>
    </citation>
    <scope>NUCLEOTIDE SEQUENCE</scope>
    <source>
        <strain evidence="2">VKM B-2935</strain>
    </source>
</reference>
<comment type="caution">
    <text evidence="2">The sequence shown here is derived from an EMBL/GenBank/DDBJ whole genome shotgun (WGS) entry which is preliminary data.</text>
</comment>
<dbReference type="AlphaFoldDB" id="A0A9W6NG10"/>
<feature type="domain" description="DUF4123" evidence="1">
    <location>
        <begin position="25"/>
        <end position="150"/>
    </location>
</feature>
<proteinExistence type="predicted"/>
<dbReference type="EMBL" id="BSFN01000010">
    <property type="protein sequence ID" value="GLK90279.1"/>
    <property type="molecule type" value="Genomic_DNA"/>
</dbReference>
<sequence length="258" mass="29175">MTPVPISPWFDLLQQDCAHTPGTQLFFILDQACCPVPLWRNITSVISPQAVHSLFTGLPEAHLIDLAPLLIEVDLNEPLQRLWFENLLTTVDPRSGVLALHSPWPFRDLCQFFGHCMEARFGGAVGLFRYYDPRIFPPLMRDVLEPEQRQRLLRPAISWCWLDRDGMPQRLAGLAEPPEFVDKQDPFELTDPQLETLGCVADATAALRTFVDGVPDCESEQTFQRCYAAMLEATRIGLIVDSQRQAFALEQLSKGEPV</sequence>
<evidence type="ECO:0000313" key="2">
    <source>
        <dbReference type="EMBL" id="GLK90279.1"/>
    </source>
</evidence>
<dbReference type="RefSeq" id="WP_271196473.1">
    <property type="nucleotide sequence ID" value="NZ_BSFN01000010.1"/>
</dbReference>
<dbReference type="InterPro" id="IPR025391">
    <property type="entry name" value="DUF4123"/>
</dbReference>
<name>A0A9W6NG10_9PSED</name>
<organism evidence="2 3">
    <name type="scientific">Pseudomonas turukhanskensis</name>
    <dbReference type="NCBI Taxonomy" id="1806536"/>
    <lineage>
        <taxon>Bacteria</taxon>
        <taxon>Pseudomonadati</taxon>
        <taxon>Pseudomonadota</taxon>
        <taxon>Gammaproteobacteria</taxon>
        <taxon>Pseudomonadales</taxon>
        <taxon>Pseudomonadaceae</taxon>
        <taxon>Pseudomonas</taxon>
    </lineage>
</organism>